<dbReference type="GO" id="GO:0000976">
    <property type="term" value="F:transcription cis-regulatory region binding"/>
    <property type="evidence" value="ECO:0007669"/>
    <property type="project" value="TreeGrafter"/>
</dbReference>
<comment type="similarity">
    <text evidence="7">Belongs to the MraZ family.</text>
</comment>
<dbReference type="InterPro" id="IPR035644">
    <property type="entry name" value="MraZ_C"/>
</dbReference>
<reference evidence="9" key="1">
    <citation type="journal article" date="2020" name="mSystems">
        <title>Genome- and Community-Level Interaction Insights into Carbon Utilization and Element Cycling Functions of Hydrothermarchaeota in Hydrothermal Sediment.</title>
        <authorList>
            <person name="Zhou Z."/>
            <person name="Liu Y."/>
            <person name="Xu W."/>
            <person name="Pan J."/>
            <person name="Luo Z.H."/>
            <person name="Li M."/>
        </authorList>
    </citation>
    <scope>NUCLEOTIDE SEQUENCE [LARGE SCALE GENOMIC DNA]</scope>
    <source>
        <strain evidence="9">HyVt-633</strain>
    </source>
</reference>
<protein>
    <recommendedName>
        <fullName evidence="1 7">Transcriptional regulator MraZ</fullName>
    </recommendedName>
</protein>
<dbReference type="Proteomes" id="UP000886058">
    <property type="component" value="Unassembled WGS sequence"/>
</dbReference>
<dbReference type="InterPro" id="IPR037914">
    <property type="entry name" value="SpoVT-AbrB_sf"/>
</dbReference>
<dbReference type="Pfam" id="PF02381">
    <property type="entry name" value="MraZ"/>
    <property type="match status" value="2"/>
</dbReference>
<dbReference type="CDD" id="cd16321">
    <property type="entry name" value="MraZ_C"/>
    <property type="match status" value="1"/>
</dbReference>
<dbReference type="CDD" id="cd16320">
    <property type="entry name" value="MraZ_N"/>
    <property type="match status" value="1"/>
</dbReference>
<dbReference type="EMBL" id="DRSQ01000143">
    <property type="protein sequence ID" value="HHE32374.1"/>
    <property type="molecule type" value="Genomic_DNA"/>
</dbReference>
<dbReference type="PROSITE" id="PS51740">
    <property type="entry name" value="SPOVT_ABRB"/>
    <property type="match status" value="2"/>
</dbReference>
<dbReference type="GO" id="GO:2000143">
    <property type="term" value="P:negative regulation of DNA-templated transcription initiation"/>
    <property type="evidence" value="ECO:0007669"/>
    <property type="project" value="TreeGrafter"/>
</dbReference>
<keyword evidence="6 7" id="KW-0804">Transcription</keyword>
<sequence>MPGFIGREQHTVDDKGRLLIPARFRRKFLRQKDELGADRAKQHEVLYVFKADDGSLELYEPAVWNEKEYQLLKLSDFNPEERLLTTMIYARLDQLELDRSGRIAFSREMLDHAGIDREAVVIGANAKMVVWNPDRLTQLLADNAGSFSELANRYVKGDGKSGVS</sequence>
<organism evidence="9">
    <name type="scientific">Chlorobaculum parvum</name>
    <dbReference type="NCBI Taxonomy" id="274539"/>
    <lineage>
        <taxon>Bacteria</taxon>
        <taxon>Pseudomonadati</taxon>
        <taxon>Chlorobiota</taxon>
        <taxon>Chlorobiia</taxon>
        <taxon>Chlorobiales</taxon>
        <taxon>Chlorobiaceae</taxon>
        <taxon>Chlorobaculum</taxon>
    </lineage>
</organism>
<keyword evidence="2 7" id="KW-0963">Cytoplasm</keyword>
<keyword evidence="4 7" id="KW-0805">Transcription regulation</keyword>
<proteinExistence type="inferred from homology"/>
<dbReference type="AlphaFoldDB" id="A0A7C5DKX2"/>
<dbReference type="PANTHER" id="PTHR34701">
    <property type="entry name" value="TRANSCRIPTIONAL REGULATOR MRAZ"/>
    <property type="match status" value="1"/>
</dbReference>
<keyword evidence="3" id="KW-0677">Repeat</keyword>
<dbReference type="InterPro" id="IPR003444">
    <property type="entry name" value="MraZ"/>
</dbReference>
<evidence type="ECO:0000259" key="8">
    <source>
        <dbReference type="PROSITE" id="PS51740"/>
    </source>
</evidence>
<dbReference type="InterPro" id="IPR035642">
    <property type="entry name" value="MraZ_N"/>
</dbReference>
<dbReference type="NCBIfam" id="NF001476">
    <property type="entry name" value="PRK00326.2-2"/>
    <property type="match status" value="1"/>
</dbReference>
<feature type="domain" description="SpoVT-AbrB" evidence="8">
    <location>
        <begin position="7"/>
        <end position="51"/>
    </location>
</feature>
<dbReference type="InterPro" id="IPR038619">
    <property type="entry name" value="MraZ_sf"/>
</dbReference>
<name>A0A7C5DKX2_9CHLB</name>
<dbReference type="GO" id="GO:0009295">
    <property type="term" value="C:nucleoid"/>
    <property type="evidence" value="ECO:0007669"/>
    <property type="project" value="UniProtKB-SubCell"/>
</dbReference>
<comment type="caution">
    <text evidence="9">The sequence shown here is derived from an EMBL/GenBank/DDBJ whole genome shotgun (WGS) entry which is preliminary data.</text>
</comment>
<evidence type="ECO:0000256" key="5">
    <source>
        <dbReference type="ARBA" id="ARBA00023125"/>
    </source>
</evidence>
<dbReference type="SUPFAM" id="SSF89447">
    <property type="entry name" value="AbrB/MazE/MraZ-like"/>
    <property type="match status" value="1"/>
</dbReference>
<evidence type="ECO:0000256" key="6">
    <source>
        <dbReference type="ARBA" id="ARBA00023163"/>
    </source>
</evidence>
<comment type="subunit">
    <text evidence="7">Forms oligomers.</text>
</comment>
<dbReference type="InterPro" id="IPR007159">
    <property type="entry name" value="SpoVT-AbrB_dom"/>
</dbReference>
<gene>
    <name evidence="7 9" type="primary">mraZ</name>
    <name evidence="9" type="ORF">ENL07_07050</name>
</gene>
<evidence type="ECO:0000256" key="1">
    <source>
        <dbReference type="ARBA" id="ARBA00013860"/>
    </source>
</evidence>
<dbReference type="PANTHER" id="PTHR34701:SF1">
    <property type="entry name" value="TRANSCRIPTIONAL REGULATOR MRAZ"/>
    <property type="match status" value="1"/>
</dbReference>
<evidence type="ECO:0000256" key="3">
    <source>
        <dbReference type="ARBA" id="ARBA00022737"/>
    </source>
</evidence>
<dbReference type="GO" id="GO:0005737">
    <property type="term" value="C:cytoplasm"/>
    <property type="evidence" value="ECO:0007669"/>
    <property type="project" value="UniProtKB-UniRule"/>
</dbReference>
<keyword evidence="5 7" id="KW-0238">DNA-binding</keyword>
<dbReference type="Gene3D" id="3.40.1550.20">
    <property type="entry name" value="Transcriptional regulator MraZ domain"/>
    <property type="match status" value="1"/>
</dbReference>
<accession>A0A7C5DKX2</accession>
<evidence type="ECO:0000256" key="4">
    <source>
        <dbReference type="ARBA" id="ARBA00023015"/>
    </source>
</evidence>
<dbReference type="GO" id="GO:0003700">
    <property type="term" value="F:DNA-binding transcription factor activity"/>
    <property type="evidence" value="ECO:0007669"/>
    <property type="project" value="UniProtKB-UniRule"/>
</dbReference>
<comment type="subcellular location">
    <subcellularLocation>
        <location evidence="7">Cytoplasm</location>
        <location evidence="7">Nucleoid</location>
    </subcellularLocation>
</comment>
<evidence type="ECO:0000256" key="2">
    <source>
        <dbReference type="ARBA" id="ARBA00022490"/>
    </source>
</evidence>
<dbReference type="HAMAP" id="MF_01008">
    <property type="entry name" value="MraZ"/>
    <property type="match status" value="1"/>
</dbReference>
<dbReference type="InterPro" id="IPR020603">
    <property type="entry name" value="MraZ_dom"/>
</dbReference>
<evidence type="ECO:0000313" key="9">
    <source>
        <dbReference type="EMBL" id="HHE32374.1"/>
    </source>
</evidence>
<evidence type="ECO:0000256" key="7">
    <source>
        <dbReference type="HAMAP-Rule" id="MF_01008"/>
    </source>
</evidence>
<feature type="domain" description="SpoVT-AbrB" evidence="8">
    <location>
        <begin position="92"/>
        <end position="135"/>
    </location>
</feature>